<proteinExistence type="predicted"/>
<name>A0A845U314_9PROT</name>
<accession>A0A845U314</accession>
<evidence type="ECO:0000313" key="2">
    <source>
        <dbReference type="EMBL" id="NDU41656.1"/>
    </source>
</evidence>
<keyword evidence="1" id="KW-0732">Signal</keyword>
<feature type="chain" id="PRO_5032510818" description="DUF2282 domain-containing protein" evidence="1">
    <location>
        <begin position="33"/>
        <end position="92"/>
    </location>
</feature>
<evidence type="ECO:0000256" key="1">
    <source>
        <dbReference type="SAM" id="SignalP"/>
    </source>
</evidence>
<dbReference type="AlphaFoldDB" id="A0A845U314"/>
<feature type="signal peptide" evidence="1">
    <location>
        <begin position="1"/>
        <end position="32"/>
    </location>
</feature>
<dbReference type="RefSeq" id="WP_163096424.1">
    <property type="nucleotide sequence ID" value="NZ_CP127524.1"/>
</dbReference>
<evidence type="ECO:0008006" key="3">
    <source>
        <dbReference type="Google" id="ProtNLM"/>
    </source>
</evidence>
<reference evidence="2" key="1">
    <citation type="submission" date="2019-11" db="EMBL/GenBank/DDBJ databases">
        <title>Acidithiobacillus ferrianus sp. nov.: a facultatively anaerobic and extremely acidophilic chemolithoautotroph.</title>
        <authorList>
            <person name="Norris P.R."/>
            <person name="Falagan C."/>
            <person name="Moya-Beltran A."/>
            <person name="Castro M."/>
            <person name="Quatrini R."/>
            <person name="Johnson D.B."/>
        </authorList>
    </citation>
    <scope>NUCLEOTIDE SEQUENCE [LARGE SCALE GENOMIC DNA]</scope>
    <source>
        <strain evidence="2">MG</strain>
    </source>
</reference>
<protein>
    <recommendedName>
        <fullName evidence="3">DUF2282 domain-containing protein</fullName>
    </recommendedName>
</protein>
<dbReference type="EMBL" id="WNJL01000012">
    <property type="protein sequence ID" value="NDU41656.1"/>
    <property type="molecule type" value="Genomic_DNA"/>
</dbReference>
<comment type="caution">
    <text evidence="2">The sequence shown here is derived from an EMBL/GenBank/DDBJ whole genome shotgun (WGS) entry which is preliminary data.</text>
</comment>
<organism evidence="2">
    <name type="scientific">Acidithiobacillus ferrianus</name>
    <dbReference type="NCBI Taxonomy" id="2678518"/>
    <lineage>
        <taxon>Bacteria</taxon>
        <taxon>Pseudomonadati</taxon>
        <taxon>Pseudomonadota</taxon>
        <taxon>Acidithiobacillia</taxon>
        <taxon>Acidithiobacillales</taxon>
        <taxon>Acidithiobacillaceae</taxon>
        <taxon>Acidithiobacillus</taxon>
    </lineage>
</organism>
<sequence>MKQRNLVWPITLGSAFAVTLGALPLTSVVAEAATQALATAQPMAMAVNAQGEGNCSRNMKAKEGHCVSAAMIKAHDGKCGKAYMMQHKNMPM</sequence>
<gene>
    <name evidence="2" type="ORF">GL267_03030</name>
</gene>